<gene>
    <name evidence="3" type="ORF">BJ976_001841</name>
</gene>
<feature type="transmembrane region" description="Helical" evidence="2">
    <location>
        <begin position="584"/>
        <end position="610"/>
    </location>
</feature>
<feature type="compositionally biased region" description="Basic residues" evidence="1">
    <location>
        <begin position="42"/>
        <end position="51"/>
    </location>
</feature>
<reference evidence="3 4" key="1">
    <citation type="submission" date="2020-08" db="EMBL/GenBank/DDBJ databases">
        <title>Sequencing the genomes of 1000 actinobacteria strains.</title>
        <authorList>
            <person name="Klenk H.-P."/>
        </authorList>
    </citation>
    <scope>NUCLEOTIDE SEQUENCE [LARGE SCALE GENOMIC DNA]</scope>
    <source>
        <strain evidence="3 4">DSM 19079</strain>
    </source>
</reference>
<sequence>MSERDSDSSAALTRLRGDAADEHPPRTGDADVTPDGAPASPRPRRAARPRRALAAPGRLTAEQIARHARALRGEADAADASVAAPDAEPHARADLSDLLDRLGSPHLGRVTAPLAGTLGRLLPARSSDERREAVHRRRREREERRRREREEGRRRAAEAARRRAEETALREREYAERLQAARSAEEVEAERARAEDARRAERERHRQERLRERRAESQAAALDRARRLAEARDLARAAELRAAEHEVHAHEREVVAAQARLDEEERRRQERAEAAERRRQAALLTRRRRQEERRRRHREAERARREAAEAKERRAREEAERREAERARREREASVAAERARVQAERRAREEAEAAERERARAAAEAERRRVAAEEEARRLREEAERRRAQQEAAEAECRRRAEEEERRRRAEELARQEVERARREELVRRRRLPAAAAERQLAVGVAVAHRRRAEADRVAAAEAEALRAHQARETRALMLAARELDGPELVPSPERRPALASPEEGLDDDALLARARQALPEWRRRERLATKAAAVQALSADARRAPSSGPATGAFPLVPGYTPPSGPAEQVGRATARDRLAQLGVTAAFALFVLASAWGLGLAGLVPGLEALDAGSYRTAQEGRYRADATVLSLFFLHPAVWPVLWALLGLYALHQWAPRQGAAARQRSTRWPVAAVLVLTAAWFPLAVLVPWGLDSLVWLAALALMVVVLRRLTAAPARTGAARFCTDGTLGTLAGLLLAAAPTTVATAFAGLGAALPWLPTALLGTLAVWAVLLAGFRLALEDRGRVGLALGMSWTLLCLALPRLLPAPVGSHTSAGVGLSAAFGALALLLAVMLRRTWVRELEEDAAGPRPTA</sequence>
<feature type="compositionally biased region" description="Basic and acidic residues" evidence="1">
    <location>
        <begin position="15"/>
        <end position="29"/>
    </location>
</feature>
<feature type="region of interest" description="Disordered" evidence="1">
    <location>
        <begin position="242"/>
        <end position="414"/>
    </location>
</feature>
<feature type="compositionally biased region" description="Basic and acidic residues" evidence="1">
    <location>
        <begin position="87"/>
        <end position="100"/>
    </location>
</feature>
<feature type="transmembrane region" description="Helical" evidence="2">
    <location>
        <begin position="765"/>
        <end position="784"/>
    </location>
</feature>
<keyword evidence="4" id="KW-1185">Reference proteome</keyword>
<dbReference type="AlphaFoldDB" id="A0A4Y8X0X4"/>
<feature type="transmembrane region" description="Helical" evidence="2">
    <location>
        <begin position="821"/>
        <end position="838"/>
    </location>
</feature>
<feature type="transmembrane region" description="Helical" evidence="2">
    <location>
        <begin position="630"/>
        <end position="653"/>
    </location>
</feature>
<protein>
    <submittedName>
        <fullName evidence="3">Uncharacterized protein</fullName>
    </submittedName>
</protein>
<evidence type="ECO:0000256" key="2">
    <source>
        <dbReference type="SAM" id="Phobius"/>
    </source>
</evidence>
<accession>A0A4Y8X0X4</accession>
<keyword evidence="2" id="KW-1133">Transmembrane helix</keyword>
<feature type="transmembrane region" description="Helical" evidence="2">
    <location>
        <begin position="698"/>
        <end position="715"/>
    </location>
</feature>
<name>A0A4Y8X0X4_9MICC</name>
<dbReference type="Proteomes" id="UP000560081">
    <property type="component" value="Unassembled WGS sequence"/>
</dbReference>
<feature type="compositionally biased region" description="Basic and acidic residues" evidence="1">
    <location>
        <begin position="183"/>
        <end position="216"/>
    </location>
</feature>
<evidence type="ECO:0000313" key="3">
    <source>
        <dbReference type="EMBL" id="MBB4883490.1"/>
    </source>
</evidence>
<feature type="transmembrane region" description="Helical" evidence="2">
    <location>
        <begin position="791"/>
        <end position="809"/>
    </location>
</feature>
<evidence type="ECO:0000256" key="1">
    <source>
        <dbReference type="SAM" id="MobiDB-lite"/>
    </source>
</evidence>
<dbReference type="OrthoDB" id="5189031at2"/>
<feature type="region of interest" description="Disordered" evidence="1">
    <location>
        <begin position="487"/>
        <end position="507"/>
    </location>
</feature>
<feature type="compositionally biased region" description="Basic and acidic residues" evidence="1">
    <location>
        <begin position="140"/>
        <end position="176"/>
    </location>
</feature>
<feature type="compositionally biased region" description="Basic and acidic residues" evidence="1">
    <location>
        <begin position="289"/>
        <end position="414"/>
    </location>
</feature>
<feature type="transmembrane region" description="Helical" evidence="2">
    <location>
        <begin position="736"/>
        <end position="759"/>
    </location>
</feature>
<dbReference type="EMBL" id="JACHMC010000001">
    <property type="protein sequence ID" value="MBB4883490.1"/>
    <property type="molecule type" value="Genomic_DNA"/>
</dbReference>
<dbReference type="RefSeq" id="WP_135030297.1">
    <property type="nucleotide sequence ID" value="NZ_BMLA01000008.1"/>
</dbReference>
<organism evidence="3 4">
    <name type="scientific">Micrococcus flavus</name>
    <dbReference type="NCBI Taxonomy" id="384602"/>
    <lineage>
        <taxon>Bacteria</taxon>
        <taxon>Bacillati</taxon>
        <taxon>Actinomycetota</taxon>
        <taxon>Actinomycetes</taxon>
        <taxon>Micrococcales</taxon>
        <taxon>Micrococcaceae</taxon>
        <taxon>Micrococcus</taxon>
    </lineage>
</organism>
<proteinExistence type="predicted"/>
<keyword evidence="2" id="KW-0812">Transmembrane</keyword>
<evidence type="ECO:0000313" key="4">
    <source>
        <dbReference type="Proteomes" id="UP000560081"/>
    </source>
</evidence>
<comment type="caution">
    <text evidence="3">The sequence shown here is derived from an EMBL/GenBank/DDBJ whole genome shotgun (WGS) entry which is preliminary data.</text>
</comment>
<feature type="region of interest" description="Disordered" evidence="1">
    <location>
        <begin position="1"/>
        <end position="227"/>
    </location>
</feature>
<feature type="compositionally biased region" description="Basic and acidic residues" evidence="1">
    <location>
        <begin position="242"/>
        <end position="279"/>
    </location>
</feature>
<keyword evidence="2" id="KW-0472">Membrane</keyword>